<dbReference type="EMBL" id="BSOT01000009">
    <property type="protein sequence ID" value="GLR72392.1"/>
    <property type="molecule type" value="Genomic_DNA"/>
</dbReference>
<dbReference type="InterPro" id="IPR047124">
    <property type="entry name" value="HI_0220.2"/>
</dbReference>
<keyword evidence="3" id="KW-1185">Reference proteome</keyword>
<proteinExistence type="predicted"/>
<accession>A0AA37WJQ6</accession>
<feature type="domain" description="Uracil-DNA glycosylase-like" evidence="1">
    <location>
        <begin position="34"/>
        <end position="191"/>
    </location>
</feature>
<reference evidence="2" key="2">
    <citation type="submission" date="2023-01" db="EMBL/GenBank/DDBJ databases">
        <title>Draft genome sequence of Agaribacter marinus strain NBRC 110023.</title>
        <authorList>
            <person name="Sun Q."/>
            <person name="Mori K."/>
        </authorList>
    </citation>
    <scope>NUCLEOTIDE SEQUENCE</scope>
    <source>
        <strain evidence="2">NBRC 110023</strain>
    </source>
</reference>
<evidence type="ECO:0000259" key="1">
    <source>
        <dbReference type="SMART" id="SM00986"/>
    </source>
</evidence>
<protein>
    <submittedName>
        <fullName evidence="2">Uracil-DNA glycosylase</fullName>
    </submittedName>
</protein>
<sequence length="198" mass="22593">MAKIDIQAHDISNALKAVRDCTQCTNLPLGPRPILQVDPTAKILIAGQAPGRVTHHKGIPFDDPSGNRLRDWMGIDRDTFYNEKHIAILPMAFCYPGTEKNGDLPPPPQCAEIWRKQLLVKLPNIRLTLLIGKYALDWHLSRNQAKTLTETVKGWEAYWPSMLPMPHPSPRNNRWLKNNPWFSDQVLPRLKQQVSLLL</sequence>
<dbReference type="InterPro" id="IPR005122">
    <property type="entry name" value="Uracil-DNA_glycosylase-like"/>
</dbReference>
<dbReference type="SUPFAM" id="SSF52141">
    <property type="entry name" value="Uracil-DNA glycosylase-like"/>
    <property type="match status" value="1"/>
</dbReference>
<name>A0AA37WJQ6_9ALTE</name>
<comment type="caution">
    <text evidence="2">The sequence shown here is derived from an EMBL/GenBank/DDBJ whole genome shotgun (WGS) entry which is preliminary data.</text>
</comment>
<dbReference type="Gene3D" id="3.40.470.10">
    <property type="entry name" value="Uracil-DNA glycosylase-like domain"/>
    <property type="match status" value="1"/>
</dbReference>
<dbReference type="CDD" id="cd10033">
    <property type="entry name" value="UDG_like"/>
    <property type="match status" value="1"/>
</dbReference>
<dbReference type="SMART" id="SM00986">
    <property type="entry name" value="UDG"/>
    <property type="match status" value="1"/>
</dbReference>
<dbReference type="PANTHER" id="PTHR42160:SF1">
    <property type="entry name" value="URACIL-DNA GLYCOSYLASE SUPERFAMILY PROTEIN"/>
    <property type="match status" value="1"/>
</dbReference>
<dbReference type="SMART" id="SM00987">
    <property type="entry name" value="UreE_C"/>
    <property type="match status" value="1"/>
</dbReference>
<dbReference type="InterPro" id="IPR036895">
    <property type="entry name" value="Uracil-DNA_glycosylase-like_sf"/>
</dbReference>
<dbReference type="Proteomes" id="UP001156601">
    <property type="component" value="Unassembled WGS sequence"/>
</dbReference>
<evidence type="ECO:0000313" key="3">
    <source>
        <dbReference type="Proteomes" id="UP001156601"/>
    </source>
</evidence>
<organism evidence="2 3">
    <name type="scientific">Agaribacter marinus</name>
    <dbReference type="NCBI Taxonomy" id="1431249"/>
    <lineage>
        <taxon>Bacteria</taxon>
        <taxon>Pseudomonadati</taxon>
        <taxon>Pseudomonadota</taxon>
        <taxon>Gammaproteobacteria</taxon>
        <taxon>Alteromonadales</taxon>
        <taxon>Alteromonadaceae</taxon>
        <taxon>Agaribacter</taxon>
    </lineage>
</organism>
<dbReference type="RefSeq" id="WP_431307750.1">
    <property type="nucleotide sequence ID" value="NZ_BSOT01000009.1"/>
</dbReference>
<evidence type="ECO:0000313" key="2">
    <source>
        <dbReference type="EMBL" id="GLR72392.1"/>
    </source>
</evidence>
<dbReference type="Pfam" id="PF03167">
    <property type="entry name" value="UDG"/>
    <property type="match status" value="1"/>
</dbReference>
<dbReference type="AlphaFoldDB" id="A0AA37WJQ6"/>
<gene>
    <name evidence="2" type="ORF">GCM10007852_33000</name>
</gene>
<reference evidence="2" key="1">
    <citation type="journal article" date="2014" name="Int. J. Syst. Evol. Microbiol.">
        <title>Complete genome sequence of Corynebacterium casei LMG S-19264T (=DSM 44701T), isolated from a smear-ripened cheese.</title>
        <authorList>
            <consortium name="US DOE Joint Genome Institute (JGI-PGF)"/>
            <person name="Walter F."/>
            <person name="Albersmeier A."/>
            <person name="Kalinowski J."/>
            <person name="Ruckert C."/>
        </authorList>
    </citation>
    <scope>NUCLEOTIDE SEQUENCE</scope>
    <source>
        <strain evidence="2">NBRC 110023</strain>
    </source>
</reference>
<dbReference type="PANTHER" id="PTHR42160">
    <property type="entry name" value="URACIL-DNA GLYCOSYLASE SUPERFAMILY PROTEIN"/>
    <property type="match status" value="1"/>
</dbReference>